<dbReference type="InterPro" id="IPR012220">
    <property type="entry name" value="Glu_synth_euk"/>
</dbReference>
<dbReference type="GO" id="GO:0051538">
    <property type="term" value="F:3 iron, 4 sulfur cluster binding"/>
    <property type="evidence" value="ECO:0007669"/>
    <property type="project" value="UniProtKB-KW"/>
</dbReference>
<dbReference type="FunFam" id="3.20.20.70:FF:000031">
    <property type="entry name" value="Glutamate synthase 1 [NADH]"/>
    <property type="match status" value="1"/>
</dbReference>
<dbReference type="GO" id="GO:0097268">
    <property type="term" value="C:cytoophidium"/>
    <property type="evidence" value="ECO:0007669"/>
    <property type="project" value="EnsemblFungi"/>
</dbReference>
<evidence type="ECO:0000313" key="27">
    <source>
        <dbReference type="Proteomes" id="UP000095038"/>
    </source>
</evidence>
<comment type="subunit">
    <text evidence="7">Homotrimer.</text>
</comment>
<proteinExistence type="inferred from homology"/>
<gene>
    <name evidence="26" type="ORF">ASCRUDRAFT_73433</name>
</gene>
<dbReference type="EMBL" id="KV454475">
    <property type="protein sequence ID" value="ODV63626.1"/>
    <property type="molecule type" value="Genomic_DNA"/>
</dbReference>
<evidence type="ECO:0000256" key="20">
    <source>
        <dbReference type="ARBA" id="ARBA00048867"/>
    </source>
</evidence>
<keyword evidence="11" id="KW-0479">Metal-binding</keyword>
<dbReference type="PIRSF" id="PIRSF000187">
    <property type="entry name" value="GOGAT"/>
    <property type="match status" value="1"/>
</dbReference>
<dbReference type="InterPro" id="IPR036485">
    <property type="entry name" value="Glu_synth_asu_C_sf"/>
</dbReference>
<evidence type="ECO:0000256" key="17">
    <source>
        <dbReference type="ARBA" id="ARBA00023164"/>
    </source>
</evidence>
<comment type="function">
    <text evidence="21">Forms L-glutamate from L-glutamine and 2-oxoglutarate. Represents an alternative pathway to L-glutamate dehydrogenase for the biosynthesis of L-glutamate. Participates with glutamine synthetase in ammonia assimilation processes. The enzyme is specific for NADH, L-glutamine and 2-oxoglutarate.</text>
</comment>
<dbReference type="SUPFAM" id="SSF56235">
    <property type="entry name" value="N-terminal nucleophile aminohydrolases (Ntn hydrolases)"/>
    <property type="match status" value="1"/>
</dbReference>
<dbReference type="CDD" id="cd00982">
    <property type="entry name" value="gltB_C"/>
    <property type="match status" value="1"/>
</dbReference>
<comment type="pathway">
    <text evidence="3">Energy metabolism; nitrogen metabolism.</text>
</comment>
<evidence type="ECO:0000256" key="7">
    <source>
        <dbReference type="ARBA" id="ARBA00011233"/>
    </source>
</evidence>
<evidence type="ECO:0000256" key="5">
    <source>
        <dbReference type="ARBA" id="ARBA00004944"/>
    </source>
</evidence>
<feature type="binding site" evidence="24">
    <location>
        <position position="1216"/>
    </location>
    <ligand>
        <name>[3Fe-4S] cluster</name>
        <dbReference type="ChEBI" id="CHEBI:21137"/>
    </ligand>
</feature>
<dbReference type="Gene3D" id="3.60.20.10">
    <property type="entry name" value="Glutamine Phosphoribosylpyrophosphate, subunit 1, domain 1"/>
    <property type="match status" value="1"/>
</dbReference>
<dbReference type="PROSITE" id="PS51278">
    <property type="entry name" value="GATASE_TYPE_2"/>
    <property type="match status" value="1"/>
</dbReference>
<dbReference type="InParanoid" id="A0A1D2VPV3"/>
<evidence type="ECO:0000256" key="13">
    <source>
        <dbReference type="ARBA" id="ARBA00022962"/>
    </source>
</evidence>
<keyword evidence="18 24" id="KW-0003">3Fe-4S</keyword>
<evidence type="ECO:0000256" key="11">
    <source>
        <dbReference type="ARBA" id="ARBA00022723"/>
    </source>
</evidence>
<dbReference type="FunFam" id="3.50.50.60:FF:000022">
    <property type="entry name" value="Glutamate synthase [NADH], amyloplastic"/>
    <property type="match status" value="1"/>
</dbReference>
<keyword evidence="27" id="KW-1185">Reference proteome</keyword>
<keyword evidence="15" id="KW-0408">Iron</keyword>
<evidence type="ECO:0000256" key="22">
    <source>
        <dbReference type="ARBA" id="ARBA00068518"/>
    </source>
</evidence>
<dbReference type="GO" id="GO:0016639">
    <property type="term" value="F:oxidoreductase activity, acting on the CH-NH2 group of donors, NAD or NADP as acceptor"/>
    <property type="evidence" value="ECO:0007669"/>
    <property type="project" value="InterPro"/>
</dbReference>
<keyword evidence="8" id="KW-0028">Amino-acid biosynthesis</keyword>
<comment type="catalytic activity">
    <reaction evidence="20">
        <text>2 L-glutamate + NAD(+) = L-glutamine + 2-oxoglutarate + NADH + H(+)</text>
        <dbReference type="Rhea" id="RHEA:13753"/>
        <dbReference type="ChEBI" id="CHEBI:15378"/>
        <dbReference type="ChEBI" id="CHEBI:16810"/>
        <dbReference type="ChEBI" id="CHEBI:29985"/>
        <dbReference type="ChEBI" id="CHEBI:57540"/>
        <dbReference type="ChEBI" id="CHEBI:57945"/>
        <dbReference type="ChEBI" id="CHEBI:58359"/>
        <dbReference type="EC" id="1.4.1.14"/>
    </reaction>
</comment>
<dbReference type="InterPro" id="IPR028261">
    <property type="entry name" value="DPD_II"/>
</dbReference>
<dbReference type="InterPro" id="IPR051394">
    <property type="entry name" value="Glutamate_Synthase"/>
</dbReference>
<dbReference type="PRINTS" id="PR00419">
    <property type="entry name" value="ADXRDTASE"/>
</dbReference>
<dbReference type="Pfam" id="PF01645">
    <property type="entry name" value="Glu_synthase"/>
    <property type="match status" value="1"/>
</dbReference>
<dbReference type="FunFam" id="3.40.50.720:FF:000113">
    <property type="entry name" value="Glutamate synthase [NADH], amyloplastic"/>
    <property type="match status" value="1"/>
</dbReference>
<dbReference type="InterPro" id="IPR036188">
    <property type="entry name" value="FAD/NAD-bd_sf"/>
</dbReference>
<comment type="cofactor">
    <cofactor evidence="24">
        <name>[3Fe-4S] cluster</name>
        <dbReference type="ChEBI" id="CHEBI:21137"/>
    </cofactor>
    <text evidence="24">Binds 1 [3Fe-4S] cluster.</text>
</comment>
<dbReference type="RefSeq" id="XP_020049933.1">
    <property type="nucleotide sequence ID" value="XM_020192290.1"/>
</dbReference>
<keyword evidence="17" id="KW-0314">Glutamate biosynthesis</keyword>
<dbReference type="GO" id="GO:0016040">
    <property type="term" value="F:glutamate synthase (NADH) activity"/>
    <property type="evidence" value="ECO:0007669"/>
    <property type="project" value="UniProtKB-EC"/>
</dbReference>
<keyword evidence="10" id="KW-0288">FMN</keyword>
<keyword evidence="12" id="KW-0274">FAD</keyword>
<dbReference type="GO" id="GO:0050660">
    <property type="term" value="F:flavin adenine dinucleotide binding"/>
    <property type="evidence" value="ECO:0007669"/>
    <property type="project" value="InterPro"/>
</dbReference>
<feature type="binding site" evidence="24">
    <location>
        <position position="1211"/>
    </location>
    <ligand>
        <name>[3Fe-4S] cluster</name>
        <dbReference type="ChEBI" id="CHEBI:21137"/>
    </ligand>
</feature>
<dbReference type="FunFam" id="3.20.20.70:FF:000017">
    <property type="entry name" value="Glutamate synthase [NADH], amyloplastic"/>
    <property type="match status" value="1"/>
</dbReference>
<dbReference type="InterPro" id="IPR002489">
    <property type="entry name" value="Glu_synth_asu_C"/>
</dbReference>
<dbReference type="Gene3D" id="1.10.1060.10">
    <property type="entry name" value="Alpha-helical ferredoxin"/>
    <property type="match status" value="1"/>
</dbReference>
<keyword evidence="9" id="KW-0285">Flavoprotein</keyword>
<accession>A0A1D2VPV3</accession>
<dbReference type="STRING" id="1344418.A0A1D2VPV3"/>
<organism evidence="26 27">
    <name type="scientific">Ascoidea rubescens DSM 1968</name>
    <dbReference type="NCBI Taxonomy" id="1344418"/>
    <lineage>
        <taxon>Eukaryota</taxon>
        <taxon>Fungi</taxon>
        <taxon>Dikarya</taxon>
        <taxon>Ascomycota</taxon>
        <taxon>Saccharomycotina</taxon>
        <taxon>Saccharomycetes</taxon>
        <taxon>Ascoideaceae</taxon>
        <taxon>Ascoidea</taxon>
    </lineage>
</organism>
<evidence type="ECO:0000256" key="21">
    <source>
        <dbReference type="ARBA" id="ARBA00057049"/>
    </source>
</evidence>
<evidence type="ECO:0000256" key="10">
    <source>
        <dbReference type="ARBA" id="ARBA00022643"/>
    </source>
</evidence>
<dbReference type="Gene3D" id="3.50.50.60">
    <property type="entry name" value="FAD/NAD(P)-binding domain"/>
    <property type="match status" value="2"/>
</dbReference>
<dbReference type="Gene3D" id="3.20.20.70">
    <property type="entry name" value="Aldolase class I"/>
    <property type="match status" value="2"/>
</dbReference>
<name>A0A1D2VPV3_9ASCO</name>
<dbReference type="InterPro" id="IPR006005">
    <property type="entry name" value="Glut_synth_ssu1"/>
</dbReference>
<dbReference type="Pfam" id="PF00310">
    <property type="entry name" value="GATase_2"/>
    <property type="match status" value="1"/>
</dbReference>
<evidence type="ECO:0000256" key="19">
    <source>
        <dbReference type="ARBA" id="ARBA00024383"/>
    </source>
</evidence>
<dbReference type="InterPro" id="IPR023753">
    <property type="entry name" value="FAD/NAD-binding_dom"/>
</dbReference>
<evidence type="ECO:0000256" key="12">
    <source>
        <dbReference type="ARBA" id="ARBA00022827"/>
    </source>
</evidence>
<dbReference type="GO" id="GO:0097054">
    <property type="term" value="P:L-glutamate biosynthetic process"/>
    <property type="evidence" value="ECO:0007669"/>
    <property type="project" value="UniProtKB-UniPathway"/>
</dbReference>
<dbReference type="SUPFAM" id="SSF51395">
    <property type="entry name" value="FMN-linked oxidoreductases"/>
    <property type="match status" value="1"/>
</dbReference>
<dbReference type="NCBIfam" id="TIGR01317">
    <property type="entry name" value="GOGAT_sm_gam"/>
    <property type="match status" value="1"/>
</dbReference>
<dbReference type="FunCoup" id="A0A1D2VPV3">
    <property type="interactions" value="664"/>
</dbReference>
<evidence type="ECO:0000313" key="26">
    <source>
        <dbReference type="EMBL" id="ODV63626.1"/>
    </source>
</evidence>
<keyword evidence="14" id="KW-0560">Oxidoreductase</keyword>
<evidence type="ECO:0000256" key="18">
    <source>
        <dbReference type="ARBA" id="ARBA00023291"/>
    </source>
</evidence>
<evidence type="ECO:0000256" key="3">
    <source>
        <dbReference type="ARBA" id="ARBA00004802"/>
    </source>
</evidence>
<evidence type="ECO:0000256" key="1">
    <source>
        <dbReference type="ARBA" id="ARBA00001917"/>
    </source>
</evidence>
<dbReference type="Pfam" id="PF04898">
    <property type="entry name" value="Glu_syn_central"/>
    <property type="match status" value="1"/>
</dbReference>
<dbReference type="Gene3D" id="2.160.20.60">
    <property type="entry name" value="Glutamate synthase, alpha subunit, C-terminal domain"/>
    <property type="match status" value="1"/>
</dbReference>
<dbReference type="GO" id="GO:0010181">
    <property type="term" value="F:FMN binding"/>
    <property type="evidence" value="ECO:0007669"/>
    <property type="project" value="InterPro"/>
</dbReference>
<dbReference type="FunFam" id="2.160.20.60:FF:000001">
    <property type="entry name" value="Glutamate synthase, large subunit"/>
    <property type="match status" value="1"/>
</dbReference>
<dbReference type="EC" id="1.4.1.14" evidence="19"/>
<comment type="cofactor">
    <cofactor evidence="1">
        <name>FMN</name>
        <dbReference type="ChEBI" id="CHEBI:58210"/>
    </cofactor>
</comment>
<dbReference type="InterPro" id="IPR009051">
    <property type="entry name" value="Helical_ferredxn"/>
</dbReference>
<evidence type="ECO:0000256" key="4">
    <source>
        <dbReference type="ARBA" id="ARBA00004909"/>
    </source>
</evidence>
<evidence type="ECO:0000256" key="6">
    <source>
        <dbReference type="ARBA" id="ARBA00009716"/>
    </source>
</evidence>
<dbReference type="GO" id="GO:0005506">
    <property type="term" value="F:iron ion binding"/>
    <property type="evidence" value="ECO:0007669"/>
    <property type="project" value="InterPro"/>
</dbReference>
<dbReference type="InterPro" id="IPR006982">
    <property type="entry name" value="Glu_synth_centr_N"/>
</dbReference>
<dbReference type="InterPro" id="IPR029055">
    <property type="entry name" value="Ntn_hydrolases_N"/>
</dbReference>
<dbReference type="GO" id="GO:0019676">
    <property type="term" value="P:ammonia assimilation cycle"/>
    <property type="evidence" value="ECO:0007669"/>
    <property type="project" value="EnsemblFungi"/>
</dbReference>
<evidence type="ECO:0000256" key="15">
    <source>
        <dbReference type="ARBA" id="ARBA00023004"/>
    </source>
</evidence>
<dbReference type="Pfam" id="PF14691">
    <property type="entry name" value="Fer4_20"/>
    <property type="match status" value="1"/>
</dbReference>
<dbReference type="SUPFAM" id="SSF46548">
    <property type="entry name" value="alpha-helical ferredoxin"/>
    <property type="match status" value="1"/>
</dbReference>
<evidence type="ECO:0000256" key="16">
    <source>
        <dbReference type="ARBA" id="ARBA00023014"/>
    </source>
</evidence>
<dbReference type="NCBIfam" id="NF008730">
    <property type="entry name" value="PRK11750.1"/>
    <property type="match status" value="1"/>
</dbReference>
<dbReference type="InterPro" id="IPR002932">
    <property type="entry name" value="Glu_synthdom"/>
</dbReference>
<dbReference type="GeneID" id="30965926"/>
<comment type="similarity">
    <text evidence="6">Belongs to the glutamate synthase family.</text>
</comment>
<dbReference type="UniPathway" id="UPA00634">
    <property type="reaction ID" value="UER00690"/>
</dbReference>
<evidence type="ECO:0000256" key="23">
    <source>
        <dbReference type="PIRSR" id="PIRSR000187-1"/>
    </source>
</evidence>
<dbReference type="Pfam" id="PF07992">
    <property type="entry name" value="Pyr_redox_2"/>
    <property type="match status" value="1"/>
</dbReference>
<evidence type="ECO:0000256" key="2">
    <source>
        <dbReference type="ARBA" id="ARBA00001974"/>
    </source>
</evidence>
<dbReference type="PANTHER" id="PTHR43100">
    <property type="entry name" value="GLUTAMATE SYNTHASE [NADPH] SMALL CHAIN"/>
    <property type="match status" value="1"/>
</dbReference>
<protein>
    <recommendedName>
        <fullName evidence="22">Glutamate synthase [NADH]</fullName>
        <ecNumber evidence="19">1.4.1.14</ecNumber>
    </recommendedName>
</protein>
<dbReference type="CDD" id="cd02808">
    <property type="entry name" value="GltS_FMN"/>
    <property type="match status" value="1"/>
</dbReference>
<evidence type="ECO:0000256" key="8">
    <source>
        <dbReference type="ARBA" id="ARBA00022605"/>
    </source>
</evidence>
<evidence type="ECO:0000256" key="14">
    <source>
        <dbReference type="ARBA" id="ARBA00023002"/>
    </source>
</evidence>
<feature type="domain" description="Glutamine amidotransferase type-2" evidence="25">
    <location>
        <begin position="67"/>
        <end position="480"/>
    </location>
</feature>
<dbReference type="Pfam" id="PF01493">
    <property type="entry name" value="GXGXG"/>
    <property type="match status" value="1"/>
</dbReference>
<feature type="binding site" evidence="24">
    <location>
        <position position="1205"/>
    </location>
    <ligand>
        <name>[3Fe-4S] cluster</name>
        <dbReference type="ChEBI" id="CHEBI:21137"/>
    </ligand>
</feature>
<evidence type="ECO:0000256" key="9">
    <source>
        <dbReference type="ARBA" id="ARBA00022630"/>
    </source>
</evidence>
<comment type="cofactor">
    <cofactor evidence="2">
        <name>FAD</name>
        <dbReference type="ChEBI" id="CHEBI:57692"/>
    </cofactor>
</comment>
<comment type="pathway">
    <text evidence="5">Amino-acid biosynthesis; L-glutamate biosynthesis via GLT pathway; L-glutamate from 2-oxoglutarate and L-glutamine (NAD(+) route): step 1/1.</text>
</comment>
<dbReference type="SUPFAM" id="SSF69336">
    <property type="entry name" value="Alpha subunit of glutamate synthase, C-terminal domain"/>
    <property type="match status" value="1"/>
</dbReference>
<reference evidence="27" key="1">
    <citation type="submission" date="2016-05" db="EMBL/GenBank/DDBJ databases">
        <title>Comparative genomics of biotechnologically important yeasts.</title>
        <authorList>
            <consortium name="DOE Joint Genome Institute"/>
            <person name="Riley R."/>
            <person name="Haridas S."/>
            <person name="Wolfe K.H."/>
            <person name="Lopes M.R."/>
            <person name="Hittinger C.T."/>
            <person name="Goker M."/>
            <person name="Salamov A."/>
            <person name="Wisecaver J."/>
            <person name="Long T.M."/>
            <person name="Aerts A.L."/>
            <person name="Barry K."/>
            <person name="Choi C."/>
            <person name="Clum A."/>
            <person name="Coughlan A.Y."/>
            <person name="Deshpande S."/>
            <person name="Douglass A.P."/>
            <person name="Hanson S.J."/>
            <person name="Klenk H.-P."/>
            <person name="Labutti K."/>
            <person name="Lapidus A."/>
            <person name="Lindquist E."/>
            <person name="Lipzen A."/>
            <person name="Meier-Kolthoff J.P."/>
            <person name="Ohm R.A."/>
            <person name="Otillar R.P."/>
            <person name="Pangilinan J."/>
            <person name="Peng Y."/>
            <person name="Rokas A."/>
            <person name="Rosa C.A."/>
            <person name="Scheuner C."/>
            <person name="Sibirny A.A."/>
            <person name="Slot J.C."/>
            <person name="Stielow J.B."/>
            <person name="Sun H."/>
            <person name="Kurtzman C.P."/>
            <person name="Blackwell M."/>
            <person name="Grigoriev I.V."/>
            <person name="Jeffries T.W."/>
        </authorList>
    </citation>
    <scope>NUCLEOTIDE SEQUENCE [LARGE SCALE GENOMIC DNA]</scope>
    <source>
        <strain evidence="27">DSM 1968</strain>
    </source>
</reference>
<dbReference type="UniPathway" id="UPA00045"/>
<feature type="active site" description="For GATase activity" evidence="23">
    <location>
        <position position="67"/>
    </location>
</feature>
<dbReference type="InterPro" id="IPR013785">
    <property type="entry name" value="Aldolase_TIM"/>
</dbReference>
<evidence type="ECO:0000256" key="24">
    <source>
        <dbReference type="PIRSR" id="PIRSR000187-2"/>
    </source>
</evidence>
<dbReference type="Proteomes" id="UP000095038">
    <property type="component" value="Unassembled WGS sequence"/>
</dbReference>
<evidence type="ECO:0000259" key="25">
    <source>
        <dbReference type="PROSITE" id="PS51278"/>
    </source>
</evidence>
<keyword evidence="16 24" id="KW-0411">Iron-sulfur</keyword>
<comment type="pathway">
    <text evidence="4">Nitrogen metabolism.</text>
</comment>
<sequence>MVSSDISGINLNIPPNDSIQQNTTDPIDSAEQLNLYEYDETPENKSWACALPTAKGLYDPEYEKDACGVGFTCDIKGRKSHKIVSDARFLLCNMTHRGAVGSDARDGDGAGVMTSIPHKFMQREFQYFCNVTLPPLGHYAVGNVFFKKDEAVLTKSKQTFEQIASSLGLRVLGWRTVPHDSSILGPAALSREPLILQPAVVLESYYGASNQPAKILSDDQFESEYQKLFDRQLYILRKQSTHAIGLHNWFYICSLSSKNIVYKGQLVPAQVYNYYHDLVNSEYECHFALVHSRFSTNTFPSWDRAQPLRWAAHNGEINTLRGNKNWMRAREGVMASELFGDELDKLYPIIEEGGSDSAAVDNVLELLIINGVLSLPEAVMLLIPEAWQNNPNMDPKKRAFYEWAACLMEPWDGPALFTFSDGRYCGANLDRNGLRPCRYYITNDDHIICASEVGVIQIDPEKIVSKGRLKPGRMLLVDTKEGRIVDDRELKQNVASKFDFKSWLSANLITLPDLTNKLETRGFGHCLDVDISGDVTVQSDPLLKTFGYSFEQINLLLATMAQDGKEALGSMGHDGPLACLAEQPRLMYDYFRQLFAQVTNPPIDPIRESIVMSLECYVGPQGNLLEIKPTQCGRIFLRSPILSIPEFRALSNISKVLPKYTVATIDITFDRSEGLLGYTNAIDRICQETSEAILNDCSVIILSDRQTSATNVAVSSLVACGAVHHYLVRQKQRSKVALFLETAEAREVHHICVLLGYGADAINPYLAMETLIRMNHEGLLRKELSDEQVIENYKHSIDGGVLKVMSKMGISTLASYKGAQIFEALGVDNSVVDRCFAGTASRIKGITFEYIAQDAISLHERGFPTRATVKLDTLPETGEYHWRDGGDPHINNPVAIANIQDAVRNKNEKAYEAYSKNEYEAIKSCTLRGLLDFDFENSKPVPIDQVEPWTEIVRRFVTGAMSYGSISMEAHSTLAVAMNRLGGKSNTGEGGEDPERSIIFENGDTMRSAIKQVASGRFGVTSYYLSDAEELQIKMAQGAKPGEGGELPGHKVSTSIAKTRHSTPGVGLISPPPHHDIYSIEDLKQLIYDLKCSNPRARVSVKLVSEVGVGIIASGVAKAKADHILISGHDGGTGAARWTGIKNAGLPWELGLAETHQTLVLNDLRGRVIVQTDGQIKTGRDIAVACLLGAEEWGFATAPLIAMGCIMLRKCHLNTCAVGIATQDPELRKKFKGTPEHVINFFYYLSQELRGIMAKLGFRTINEMVGRAEKLKVRDDLRTTKSANLDLSPILTPAHTIRPGVATRCVKKQDHRLHVRLDNKLIDESEVTLDRGLPVTIEADIINTDRALGSTLSYRISKKFGEQGLPHDTVHVNIKGNAGQSFGAFLAPGITLELEGDANDYVGKGLSGGRLIIYPPKSSSFKAEENIIIGNTCLYGATSGTAFFRGIAAERFAVRNSGANAVVEGVGDHGCEYMTGGRIVVLGKTGRNFAAGMSGGIAYVLDIGQELTENINPELVELISLSDPAEIAFVRALIEDHVHYTGSELGESVLADFNRILPRFVKVLPTEYKKVLEAEKRKIENNRKLEIQRFLKTIRQDPESDVTNGEIMKKKAHLKNQLKKVVSFKETAKEPKVMDLEDTIINVSQEKKNFAKIDRIRGFMKYKRRKERYRPAKDRLKDWNEMSSRLTREELQYQAARCMDCGTPYCSSDTGCPISNIIPKWNELVFKDRWFDALQRLLMTNNFPEFTGRICPAPCQESACTLNLVDDPVSIKAIEAAIIDHGFNQGWIKPSPPSFRTGKKVAIVGSGPAGLSCADQLNKAGHLVTVFERSDRPGGLLMYGIPNMKLDKRIVKRRTDLLEAEGITFECNVTIGEDVTVEELKDEYDSVVLCVGSTIPRDLKIPGRENKNIMFAMQLLHSNTKALLENELENIRKTLEGKNVIVIGGGDTGNDCLGTATRHGAKSVVNFELLPHPPADRSKDNPWPQWPRIFRVDYGHVEVEEKYGKDPREYCILSKEFIADEDGNVRGIKTVRVEWKKSESGAWQMAEIPGSEEIFAADVVLLSMGFIGPEVENLEAPRNKRGNISTINPKGYKVDNETNLFAAGDCRRGQSLVVWGIQEGRQCAREVDNYLIGSSNLPGDGSILQRDFKLLEELASIA</sequence>
<dbReference type="FunFam" id="3.60.20.10:FF:000001">
    <property type="entry name" value="Glutamate synthase, large subunit"/>
    <property type="match status" value="1"/>
</dbReference>
<keyword evidence="13" id="KW-0315">Glutamine amidotransferase</keyword>
<dbReference type="SUPFAM" id="SSF51971">
    <property type="entry name" value="Nucleotide-binding domain"/>
    <property type="match status" value="1"/>
</dbReference>
<dbReference type="InterPro" id="IPR017932">
    <property type="entry name" value="GATase_2_dom"/>
</dbReference>
<dbReference type="OrthoDB" id="4327079at2759"/>
<dbReference type="CDD" id="cd00713">
    <property type="entry name" value="GltS"/>
    <property type="match status" value="1"/>
</dbReference>
<dbReference type="PANTHER" id="PTHR43100:SF1">
    <property type="entry name" value="GLUTAMATE SYNTHASE [NADPH] SMALL CHAIN"/>
    <property type="match status" value="1"/>
</dbReference>